<evidence type="ECO:0008006" key="5">
    <source>
        <dbReference type="Google" id="ProtNLM"/>
    </source>
</evidence>
<keyword evidence="2" id="KW-0808">Transferase</keyword>
<dbReference type="RefSeq" id="WP_101651525.1">
    <property type="nucleotide sequence ID" value="NZ_PGVE01000094.1"/>
</dbReference>
<dbReference type="AlphaFoldDB" id="A0A2N5H7N2"/>
<evidence type="ECO:0000313" key="3">
    <source>
        <dbReference type="EMBL" id="PLS01513.1"/>
    </source>
</evidence>
<reference evidence="3 4" key="1">
    <citation type="submission" date="2017-11" db="EMBL/GenBank/DDBJ databases">
        <title>Comparitive Functional Genomics of Dry Heat Resistant strains isolated from the Viking Spacecraft.</title>
        <authorList>
            <person name="Seuylemezian A."/>
            <person name="Cooper K."/>
            <person name="Vaishampayan P."/>
        </authorList>
    </citation>
    <scope>NUCLEOTIDE SEQUENCE [LARGE SCALE GENOMIC DNA]</scope>
    <source>
        <strain evidence="3 4">V32-6</strain>
    </source>
</reference>
<dbReference type="Gene3D" id="3.40.50.2000">
    <property type="entry name" value="Glycogen Phosphorylase B"/>
    <property type="match status" value="2"/>
</dbReference>
<proteinExistence type="predicted"/>
<dbReference type="GO" id="GO:0016757">
    <property type="term" value="F:glycosyltransferase activity"/>
    <property type="evidence" value="ECO:0007669"/>
    <property type="project" value="UniProtKB-KW"/>
</dbReference>
<dbReference type="OrthoDB" id="9813214at2"/>
<accession>A0A2N5H7N2</accession>
<keyword evidence="4" id="KW-1185">Reference proteome</keyword>
<organism evidence="3 4">
    <name type="scientific">Neobacillus cucumis</name>
    <dbReference type="NCBI Taxonomy" id="1740721"/>
    <lineage>
        <taxon>Bacteria</taxon>
        <taxon>Bacillati</taxon>
        <taxon>Bacillota</taxon>
        <taxon>Bacilli</taxon>
        <taxon>Bacillales</taxon>
        <taxon>Bacillaceae</taxon>
        <taxon>Neobacillus</taxon>
    </lineage>
</organism>
<evidence type="ECO:0000256" key="1">
    <source>
        <dbReference type="ARBA" id="ARBA00022676"/>
    </source>
</evidence>
<dbReference type="PANTHER" id="PTHR12526">
    <property type="entry name" value="GLYCOSYLTRANSFERASE"/>
    <property type="match status" value="1"/>
</dbReference>
<dbReference type="SUPFAM" id="SSF53756">
    <property type="entry name" value="UDP-Glycosyltransferase/glycogen phosphorylase"/>
    <property type="match status" value="1"/>
</dbReference>
<comment type="caution">
    <text evidence="3">The sequence shown here is derived from an EMBL/GenBank/DDBJ whole genome shotgun (WGS) entry which is preliminary data.</text>
</comment>
<dbReference type="EMBL" id="PGVE01000094">
    <property type="protein sequence ID" value="PLS01513.1"/>
    <property type="molecule type" value="Genomic_DNA"/>
</dbReference>
<name>A0A2N5H7N2_9BACI</name>
<dbReference type="Pfam" id="PF13692">
    <property type="entry name" value="Glyco_trans_1_4"/>
    <property type="match status" value="1"/>
</dbReference>
<gene>
    <name evidence="3" type="ORF">CVD27_24980</name>
</gene>
<dbReference type="PANTHER" id="PTHR12526:SF629">
    <property type="entry name" value="TEICHURONIC ACID BIOSYNTHESIS GLYCOSYLTRANSFERASE TUAH-RELATED"/>
    <property type="match status" value="1"/>
</dbReference>
<evidence type="ECO:0000313" key="4">
    <source>
        <dbReference type="Proteomes" id="UP000234950"/>
    </source>
</evidence>
<evidence type="ECO:0000256" key="2">
    <source>
        <dbReference type="ARBA" id="ARBA00022679"/>
    </source>
</evidence>
<dbReference type="Proteomes" id="UP000234950">
    <property type="component" value="Unassembled WGS sequence"/>
</dbReference>
<sequence length="365" mass="41686">MKKIAIIINSNRGSALCQRAKGLFSNLENEYSIYYLYRNGNRLQSIYSFLKELYELKPDIMYVLDTAIPGATSAIIYKLFFNTSYIIDTGDLGYELAVTRGRPSWIGRKIIKFVEDKVIKLSDRIVVRGTFHKSLLNSLGYKNVNVIRDGINISSSKPEDVGFLRNDLGLENSLCVGLIGTLRYNKRYQMCYGWDLIESMSFINKNIPVRGVIIGDGDGLDFLKKRVQELNIKDRIVFLGRVPYESLNKYTNLLDIAISTQTNNNVGNVRTTGKLAEYMAAGRFIISTDVGEAKVLLPQEMRLPYNGIKDKDYPKRLAKKIEDLYYQGMNTIYEMGNKNIKIAQKELDYKFLSSQVQVILNNFKL</sequence>
<protein>
    <recommendedName>
        <fullName evidence="5">Glycosyl transferase family 1 domain-containing protein</fullName>
    </recommendedName>
</protein>
<keyword evidence="1" id="KW-0328">Glycosyltransferase</keyword>